<evidence type="ECO:0000313" key="2">
    <source>
        <dbReference type="Proteomes" id="UP000262621"/>
    </source>
</evidence>
<dbReference type="Pfam" id="PF06013">
    <property type="entry name" value="WXG100"/>
    <property type="match status" value="1"/>
</dbReference>
<dbReference type="OrthoDB" id="4222642at2"/>
<evidence type="ECO:0000313" key="1">
    <source>
        <dbReference type="EMBL" id="RFS44941.1"/>
    </source>
</evidence>
<name>A0A372FVY3_9ACTN</name>
<dbReference type="RefSeq" id="WP_147333516.1">
    <property type="nucleotide sequence ID" value="NZ_CP061725.1"/>
</dbReference>
<comment type="caution">
    <text evidence="1">The sequence shown here is derived from an EMBL/GenBank/DDBJ whole genome shotgun (WGS) entry which is preliminary data.</text>
</comment>
<dbReference type="EMBL" id="QVFU01000022">
    <property type="protein sequence ID" value="RFS44941.1"/>
    <property type="molecule type" value="Genomic_DNA"/>
</dbReference>
<gene>
    <name evidence="1" type="ORF">D0Q02_19475</name>
</gene>
<proteinExistence type="predicted"/>
<dbReference type="AlphaFoldDB" id="A0A372FVY3"/>
<accession>A0A372FVY3</accession>
<keyword evidence="2" id="KW-1185">Reference proteome</keyword>
<sequence length="103" mass="11218">MTDSMGSRIRVPPELEFAGARLKSTADELVEMLATLKSKLVPLEESWVGEAREEYVGLQGQWNAGANGLFGVDGALGDIANAANLAWNNYSEAEFSNLRTWRG</sequence>
<organism evidence="1 2">
    <name type="scientific">Micromonospora craniellae</name>
    <dbReference type="NCBI Taxonomy" id="2294034"/>
    <lineage>
        <taxon>Bacteria</taxon>
        <taxon>Bacillati</taxon>
        <taxon>Actinomycetota</taxon>
        <taxon>Actinomycetes</taxon>
        <taxon>Micromonosporales</taxon>
        <taxon>Micromonosporaceae</taxon>
        <taxon>Micromonospora</taxon>
    </lineage>
</organism>
<dbReference type="InterPro" id="IPR010310">
    <property type="entry name" value="T7SS_ESAT-6-like"/>
</dbReference>
<dbReference type="SUPFAM" id="SSF140453">
    <property type="entry name" value="EsxAB dimer-like"/>
    <property type="match status" value="1"/>
</dbReference>
<dbReference type="InterPro" id="IPR036689">
    <property type="entry name" value="ESAT-6-like_sf"/>
</dbReference>
<dbReference type="Proteomes" id="UP000262621">
    <property type="component" value="Unassembled WGS sequence"/>
</dbReference>
<reference evidence="1 2" key="1">
    <citation type="submission" date="2018-08" db="EMBL/GenBank/DDBJ databases">
        <title>Verrucosispora craniellae sp. nov., isolated from a marine sponge in the South China Sea.</title>
        <authorList>
            <person name="Li L."/>
            <person name="Lin H.W."/>
        </authorList>
    </citation>
    <scope>NUCLEOTIDE SEQUENCE [LARGE SCALE GENOMIC DNA]</scope>
    <source>
        <strain evidence="1 2">LHW63014</strain>
    </source>
</reference>
<dbReference type="Gene3D" id="1.10.287.1060">
    <property type="entry name" value="ESAT-6-like"/>
    <property type="match status" value="1"/>
</dbReference>
<protein>
    <submittedName>
        <fullName evidence="1">WXG100 family type VII secretion target</fullName>
    </submittedName>
</protein>